<proteinExistence type="inferred from homology"/>
<feature type="region of interest" description="Disordered" evidence="6">
    <location>
        <begin position="291"/>
        <end position="357"/>
    </location>
</feature>
<accession>G4T9M5</accession>
<dbReference type="HOGENOM" id="CLU_001695_0_1_1"/>
<feature type="compositionally biased region" description="Polar residues" evidence="6">
    <location>
        <begin position="1025"/>
        <end position="1034"/>
    </location>
</feature>
<dbReference type="GO" id="GO:0016020">
    <property type="term" value="C:membrane"/>
    <property type="evidence" value="ECO:0007669"/>
    <property type="project" value="UniProtKB-SubCell"/>
</dbReference>
<evidence type="ECO:0000256" key="4">
    <source>
        <dbReference type="ARBA" id="ARBA00022989"/>
    </source>
</evidence>
<dbReference type="SUPFAM" id="SSF53474">
    <property type="entry name" value="alpha/beta-Hydrolases"/>
    <property type="match status" value="1"/>
</dbReference>
<evidence type="ECO:0000256" key="7">
    <source>
        <dbReference type="SAM" id="Phobius"/>
    </source>
</evidence>
<feature type="region of interest" description="Disordered" evidence="6">
    <location>
        <begin position="1"/>
        <end position="20"/>
    </location>
</feature>
<feature type="region of interest" description="Disordered" evidence="6">
    <location>
        <begin position="118"/>
        <end position="142"/>
    </location>
</feature>
<reference evidence="8 9" key="1">
    <citation type="journal article" date="2011" name="PLoS Pathog.">
        <title>Endophytic Life Strategies Decoded by Genome and Transcriptome Analyses of the Mutualistic Root Symbiont Piriformospora indica.</title>
        <authorList>
            <person name="Zuccaro A."/>
            <person name="Lahrmann U."/>
            <person name="Guldener U."/>
            <person name="Langen G."/>
            <person name="Pfiffi S."/>
            <person name="Biedenkopf D."/>
            <person name="Wong P."/>
            <person name="Samans B."/>
            <person name="Grimm C."/>
            <person name="Basiewicz M."/>
            <person name="Murat C."/>
            <person name="Martin F."/>
            <person name="Kogel K.H."/>
        </authorList>
    </citation>
    <scope>NUCLEOTIDE SEQUENCE [LARGE SCALE GENOMIC DNA]</scope>
    <source>
        <strain evidence="8 9">DSM 11827</strain>
    </source>
</reference>
<dbReference type="FunCoup" id="G4T9M5">
    <property type="interactions" value="3"/>
</dbReference>
<evidence type="ECO:0000256" key="1">
    <source>
        <dbReference type="ARBA" id="ARBA00004141"/>
    </source>
</evidence>
<feature type="transmembrane region" description="Helical" evidence="7">
    <location>
        <begin position="629"/>
        <end position="652"/>
    </location>
</feature>
<dbReference type="EMBL" id="CAFZ01000024">
    <property type="protein sequence ID" value="CCA68026.1"/>
    <property type="molecule type" value="Genomic_DNA"/>
</dbReference>
<gene>
    <name evidence="8" type="ORF">PIIN_01893</name>
</gene>
<dbReference type="InterPro" id="IPR007941">
    <property type="entry name" value="DUF726"/>
</dbReference>
<feature type="compositionally biased region" description="Polar residues" evidence="6">
    <location>
        <begin position="1044"/>
        <end position="1057"/>
    </location>
</feature>
<comment type="subcellular location">
    <subcellularLocation>
        <location evidence="1">Membrane</location>
        <topology evidence="1">Multi-pass membrane protein</topology>
    </subcellularLocation>
</comment>
<dbReference type="AlphaFoldDB" id="G4T9M5"/>
<dbReference type="PANTHER" id="PTHR17920:SF3">
    <property type="entry name" value="TRANSMEMBRANE AND COILED-COIL DOMAIN-CONTAINING PROTEIN 4"/>
    <property type="match status" value="1"/>
</dbReference>
<feature type="transmembrane region" description="Helical" evidence="7">
    <location>
        <begin position="515"/>
        <end position="539"/>
    </location>
</feature>
<protein>
    <recommendedName>
        <fullName evidence="10">DUF726-domain-containing protein</fullName>
    </recommendedName>
</protein>
<evidence type="ECO:0000256" key="6">
    <source>
        <dbReference type="SAM" id="MobiDB-lite"/>
    </source>
</evidence>
<feature type="compositionally biased region" description="Low complexity" evidence="6">
    <location>
        <begin position="336"/>
        <end position="347"/>
    </location>
</feature>
<feature type="region of interest" description="Disordered" evidence="6">
    <location>
        <begin position="25"/>
        <end position="69"/>
    </location>
</feature>
<feature type="compositionally biased region" description="Low complexity" evidence="6">
    <location>
        <begin position="845"/>
        <end position="857"/>
    </location>
</feature>
<evidence type="ECO:0008006" key="10">
    <source>
        <dbReference type="Google" id="ProtNLM"/>
    </source>
</evidence>
<dbReference type="eggNOG" id="KOG2385">
    <property type="taxonomic scope" value="Eukaryota"/>
</dbReference>
<feature type="region of interest" description="Disordered" evidence="6">
    <location>
        <begin position="1183"/>
        <end position="1205"/>
    </location>
</feature>
<dbReference type="Proteomes" id="UP000007148">
    <property type="component" value="Unassembled WGS sequence"/>
</dbReference>
<feature type="compositionally biased region" description="Basic and acidic residues" evidence="6">
    <location>
        <begin position="926"/>
        <end position="937"/>
    </location>
</feature>
<dbReference type="OrthoDB" id="277931at2759"/>
<feature type="compositionally biased region" description="Low complexity" evidence="6">
    <location>
        <begin position="7"/>
        <end position="16"/>
    </location>
</feature>
<feature type="region of interest" description="Disordered" evidence="6">
    <location>
        <begin position="925"/>
        <end position="1008"/>
    </location>
</feature>
<comment type="caution">
    <text evidence="8">The sequence shown here is derived from an EMBL/GenBank/DDBJ whole genome shotgun (WGS) entry which is preliminary data.</text>
</comment>
<organism evidence="8 9">
    <name type="scientific">Serendipita indica (strain DSM 11827)</name>
    <name type="common">Root endophyte fungus</name>
    <name type="synonym">Piriformospora indica</name>
    <dbReference type="NCBI Taxonomy" id="1109443"/>
    <lineage>
        <taxon>Eukaryota</taxon>
        <taxon>Fungi</taxon>
        <taxon>Dikarya</taxon>
        <taxon>Basidiomycota</taxon>
        <taxon>Agaricomycotina</taxon>
        <taxon>Agaricomycetes</taxon>
        <taxon>Sebacinales</taxon>
        <taxon>Serendipitaceae</taxon>
        <taxon>Serendipita</taxon>
    </lineage>
</organism>
<keyword evidence="5 7" id="KW-0472">Membrane</keyword>
<dbReference type="Pfam" id="PF05277">
    <property type="entry name" value="DUF726"/>
    <property type="match status" value="1"/>
</dbReference>
<evidence type="ECO:0000313" key="9">
    <source>
        <dbReference type="Proteomes" id="UP000007148"/>
    </source>
</evidence>
<keyword evidence="3 7" id="KW-0812">Transmembrane</keyword>
<keyword evidence="4 7" id="KW-1133">Transmembrane helix</keyword>
<evidence type="ECO:0000256" key="5">
    <source>
        <dbReference type="ARBA" id="ARBA00023136"/>
    </source>
</evidence>
<dbReference type="InterPro" id="IPR029058">
    <property type="entry name" value="AB_hydrolase_fold"/>
</dbReference>
<feature type="region of interest" description="Disordered" evidence="6">
    <location>
        <begin position="1025"/>
        <end position="1057"/>
    </location>
</feature>
<keyword evidence="9" id="KW-1185">Reference proteome</keyword>
<feature type="transmembrane region" description="Helical" evidence="7">
    <location>
        <begin position="472"/>
        <end position="503"/>
    </location>
</feature>
<feature type="compositionally biased region" description="Low complexity" evidence="6">
    <location>
        <begin position="25"/>
        <end position="39"/>
    </location>
</feature>
<feature type="transmembrane region" description="Helical" evidence="7">
    <location>
        <begin position="684"/>
        <end position="701"/>
    </location>
</feature>
<comment type="similarity">
    <text evidence="2">Belongs to the TMCO4 family.</text>
</comment>
<sequence length="1205" mass="129747">MSTPRNSISSKVSSTSRTADARFSISQSTLHSVSSSSSSITKHGDNSSSSNKWSNDDKWADADEDDDDFWQEMEVVKADDPADGLDEEDRKRYHYVPRAQQNTSSYGGSVLLGTSFGNTNTAKGSGQDEKNSGGANATGEFDDVDYAGNEWRKKRLTQAAEMDYTRLRVDDDDDTEEIHLRTKFLFDEDKAMTPLSQMQATKNLLTEAQRIAYVGVCYLTMREMITGLKRVGRKELAGAIKGLELWSLKIMGRLYFHMEIALPGGEQKMIETLGEHGLTAMDLVPPLMTTHTVANPEYDPVEARRVQEEREAEDAEAERLGAQTLDVDSSQDEDGTTTPTAASSTTTFQPGHKRDRSNVRLQTTANVLEPSTPVNVPGVSTHLSNLDKDVTLDIRWTVLCDLFLILIADSVYDARSRVLLETVASKLGLGWSEVIKFEKRVTDALEIEEGAESLESQEIIESRVQASKRRRYMMVGLATLGGGLVIGLSAGVLAPVIGAAFGATLTAMGAAGSTAVLTSTGGAIAITATGALTGSGIAAKGMTRRTRFVRTMELLPLHNNRRVNCILTIPGYMNNINDDVRLPFSVLDPMVGDVFSMRWEPEMMEETGNALKILSTEVLSQVSTTVLQFTVLTSIMSAISFPLLLTKLGYLIDNPWSNALDRAKAAGAVLADILMSRSLGVRPITLIGFSLGARMIFYCLLELAKHKAYGIVQDVFLLGATVTAPVRSWMDARSVVAGRFVNGFARNDWILGYLFRATTGGINTVAGMRPVDHVPGLENVDLTDKIAGHLSYRVYMPLILDQLGFAVSADFFDEPEEMMTAEREVIRQEAIAAANKDKKRFSLFSGKSSTPNSTSTPKDARVSSETIQEKDEDDDLPERMPTAANGKTVNLPSAEKAEKAEDEKLPAAKAGFDLKALAAAAAQARAEAEAEEARQQKTELPLPNPPPAPGVDSTPRPAPERTESAPPIPPSASKEVSRSKVLPPSPTTPTAATPYQLPSSSKSETNLHLDDNALANKVEKISISPSFTQSTPKMNDSPYGEYATPNSDPFSSPSGTSLSPGFSQYVSADATTLSFGSVDGDVWTPAMTTGSTLSKVGTESIPATPFGAVRGTDDMYASMYKADPMAYKPFASTGFGGGGGFGYPASTPNPFASSTLSFGGVDGSVSLGSSGTETKDVVADSWAPKPIVSPNSKQRPAYTINPWET</sequence>
<dbReference type="InParanoid" id="G4T9M5"/>
<name>G4T9M5_SERID</name>
<feature type="region of interest" description="Disordered" evidence="6">
    <location>
        <begin position="842"/>
        <end position="902"/>
    </location>
</feature>
<evidence type="ECO:0000256" key="3">
    <source>
        <dbReference type="ARBA" id="ARBA00022692"/>
    </source>
</evidence>
<evidence type="ECO:0000256" key="2">
    <source>
        <dbReference type="ARBA" id="ARBA00009824"/>
    </source>
</evidence>
<evidence type="ECO:0000313" key="8">
    <source>
        <dbReference type="EMBL" id="CCA68026.1"/>
    </source>
</evidence>
<dbReference type="PANTHER" id="PTHR17920">
    <property type="entry name" value="TRANSMEMBRANE AND COILED-COIL DOMAIN-CONTAINING PROTEIN 4 TMCO4"/>
    <property type="match status" value="1"/>
</dbReference>